<dbReference type="AlphaFoldDB" id="A0A3P6QGZ8"/>
<gene>
    <name evidence="1" type="ORF">DILT_LOCUS1798</name>
</gene>
<dbReference type="Proteomes" id="UP000281553">
    <property type="component" value="Unassembled WGS sequence"/>
</dbReference>
<protein>
    <submittedName>
        <fullName evidence="1">Uncharacterized protein</fullName>
    </submittedName>
</protein>
<dbReference type="OrthoDB" id="10534794at2759"/>
<proteinExistence type="predicted"/>
<reference evidence="1 2" key="1">
    <citation type="submission" date="2018-11" db="EMBL/GenBank/DDBJ databases">
        <authorList>
            <consortium name="Pathogen Informatics"/>
        </authorList>
    </citation>
    <scope>NUCLEOTIDE SEQUENCE [LARGE SCALE GENOMIC DNA]</scope>
</reference>
<accession>A0A3P6QGZ8</accession>
<sequence length="96" mass="10832">MVLENDVAWVLALLAARFGEQRPKNDGDEVRVAKQRRLEQHFNGDSSLTTTTTTTVVGDRLEVRGLQYPPVQLSTKEDKVSTYSSDFSPLLFTIYL</sequence>
<evidence type="ECO:0000313" key="1">
    <source>
        <dbReference type="EMBL" id="VDK50606.1"/>
    </source>
</evidence>
<evidence type="ECO:0000313" key="2">
    <source>
        <dbReference type="Proteomes" id="UP000281553"/>
    </source>
</evidence>
<organism evidence="1 2">
    <name type="scientific">Dibothriocephalus latus</name>
    <name type="common">Fish tapeworm</name>
    <name type="synonym">Diphyllobothrium latum</name>
    <dbReference type="NCBI Taxonomy" id="60516"/>
    <lineage>
        <taxon>Eukaryota</taxon>
        <taxon>Metazoa</taxon>
        <taxon>Spiralia</taxon>
        <taxon>Lophotrochozoa</taxon>
        <taxon>Platyhelminthes</taxon>
        <taxon>Cestoda</taxon>
        <taxon>Eucestoda</taxon>
        <taxon>Diphyllobothriidea</taxon>
        <taxon>Diphyllobothriidae</taxon>
        <taxon>Dibothriocephalus</taxon>
    </lineage>
</organism>
<name>A0A3P6QGZ8_DIBLA</name>
<dbReference type="EMBL" id="UYRU01014888">
    <property type="protein sequence ID" value="VDK50606.1"/>
    <property type="molecule type" value="Genomic_DNA"/>
</dbReference>
<keyword evidence="2" id="KW-1185">Reference proteome</keyword>